<feature type="non-terminal residue" evidence="2">
    <location>
        <position position="1"/>
    </location>
</feature>
<keyword evidence="1" id="KW-1133">Transmembrane helix</keyword>
<feature type="transmembrane region" description="Helical" evidence="1">
    <location>
        <begin position="184"/>
        <end position="202"/>
    </location>
</feature>
<dbReference type="GO" id="GO:0140359">
    <property type="term" value="F:ABC-type transporter activity"/>
    <property type="evidence" value="ECO:0007669"/>
    <property type="project" value="InterPro"/>
</dbReference>
<gene>
    <name evidence="2" type="ORF">LCGC14_3161350</name>
</gene>
<comment type="caution">
    <text evidence="2">The sequence shown here is derived from an EMBL/GenBank/DDBJ whole genome shotgun (WGS) entry which is preliminary data.</text>
</comment>
<feature type="transmembrane region" description="Helical" evidence="1">
    <location>
        <begin position="102"/>
        <end position="122"/>
    </location>
</feature>
<evidence type="ECO:0000256" key="1">
    <source>
        <dbReference type="SAM" id="Phobius"/>
    </source>
</evidence>
<keyword evidence="1" id="KW-0812">Transmembrane</keyword>
<evidence type="ECO:0008006" key="3">
    <source>
        <dbReference type="Google" id="ProtNLM"/>
    </source>
</evidence>
<sequence>FTTVISATAVTGEKESRCWPLLLCTTLTDGHILWGKVVGVIRRCWPGWVFVPVHLLLFTLFGLINPVAWLHLAVIATSVMMMLTGSGLYFSARFRRTTTAVTVNMGLVLGLWVALPILLAILSQRSEVLGDLTETAMSANPVVQAYVVTEGAGGAKRGIYATRRVSFDYDWPDSEWDAPKDTTGIVMSTGVVHVVIGLLFAWRAKCCFRRGVF</sequence>
<dbReference type="AlphaFoldDB" id="A0A0F8VR16"/>
<dbReference type="EMBL" id="LAZR01069885">
    <property type="protein sequence ID" value="KKK46828.1"/>
    <property type="molecule type" value="Genomic_DNA"/>
</dbReference>
<proteinExistence type="predicted"/>
<reference evidence="2" key="1">
    <citation type="journal article" date="2015" name="Nature">
        <title>Complex archaea that bridge the gap between prokaryotes and eukaryotes.</title>
        <authorList>
            <person name="Spang A."/>
            <person name="Saw J.H."/>
            <person name="Jorgensen S.L."/>
            <person name="Zaremba-Niedzwiedzka K."/>
            <person name="Martijn J."/>
            <person name="Lind A.E."/>
            <person name="van Eijk R."/>
            <person name="Schleper C."/>
            <person name="Guy L."/>
            <person name="Ettema T.J."/>
        </authorList>
    </citation>
    <scope>NUCLEOTIDE SEQUENCE</scope>
</reference>
<evidence type="ECO:0000313" key="2">
    <source>
        <dbReference type="EMBL" id="KKK46828.1"/>
    </source>
</evidence>
<dbReference type="GO" id="GO:0005886">
    <property type="term" value="C:plasma membrane"/>
    <property type="evidence" value="ECO:0007669"/>
    <property type="project" value="UniProtKB-SubCell"/>
</dbReference>
<protein>
    <recommendedName>
        <fullName evidence="3">ABC-2 type transporter domain-containing protein</fullName>
    </recommendedName>
</protein>
<accession>A0A0F8VR16</accession>
<organism evidence="2">
    <name type="scientific">marine sediment metagenome</name>
    <dbReference type="NCBI Taxonomy" id="412755"/>
    <lineage>
        <taxon>unclassified sequences</taxon>
        <taxon>metagenomes</taxon>
        <taxon>ecological metagenomes</taxon>
    </lineage>
</organism>
<keyword evidence="1" id="KW-0472">Membrane</keyword>
<feature type="transmembrane region" description="Helical" evidence="1">
    <location>
        <begin position="70"/>
        <end position="90"/>
    </location>
</feature>
<name>A0A0F8VR16_9ZZZZ</name>
<feature type="transmembrane region" description="Helical" evidence="1">
    <location>
        <begin position="45"/>
        <end position="64"/>
    </location>
</feature>